<evidence type="ECO:0000256" key="1">
    <source>
        <dbReference type="ARBA" id="ARBA00001947"/>
    </source>
</evidence>
<keyword evidence="15" id="KW-0443">Lipid metabolism</keyword>
<evidence type="ECO:0000256" key="12">
    <source>
        <dbReference type="ARBA" id="ARBA00022741"/>
    </source>
</evidence>
<comment type="pathway">
    <text evidence="3">Lipid metabolism; malonyl-CoA biosynthesis; malonyl-CoA from acetyl-CoA: step 1/1.</text>
</comment>
<evidence type="ECO:0000256" key="9">
    <source>
        <dbReference type="ARBA" id="ARBA00022490"/>
    </source>
</evidence>
<evidence type="ECO:0000256" key="3">
    <source>
        <dbReference type="ARBA" id="ARBA00004956"/>
    </source>
</evidence>
<keyword evidence="22" id="KW-1185">Reference proteome</keyword>
<organism evidence="21 22">
    <name type="scientific">Desulfonatronum thiosulfatophilum</name>
    <dbReference type="NCBI Taxonomy" id="617002"/>
    <lineage>
        <taxon>Bacteria</taxon>
        <taxon>Pseudomonadati</taxon>
        <taxon>Thermodesulfobacteriota</taxon>
        <taxon>Desulfovibrionia</taxon>
        <taxon>Desulfovibrionales</taxon>
        <taxon>Desulfonatronaceae</taxon>
        <taxon>Desulfonatronum</taxon>
    </lineage>
</organism>
<evidence type="ECO:0000256" key="16">
    <source>
        <dbReference type="ARBA" id="ARBA00023160"/>
    </source>
</evidence>
<protein>
    <recommendedName>
        <fullName evidence="8">Acetyl-coenzyme A carboxylase carboxyl transferase subunits beta/alpha</fullName>
        <ecNumber evidence="7">2.1.3.15</ecNumber>
    </recommendedName>
</protein>
<dbReference type="UniPathway" id="UPA00655">
    <property type="reaction ID" value="UER00711"/>
</dbReference>
<comment type="cofactor">
    <cofactor evidence="1">
        <name>Zn(2+)</name>
        <dbReference type="ChEBI" id="CHEBI:29105"/>
    </cofactor>
</comment>
<dbReference type="PANTHER" id="PTHR42853">
    <property type="entry name" value="ACETYL-COENZYME A CARBOXYLASE CARBOXYL TRANSFERASE SUBUNIT ALPHA"/>
    <property type="match status" value="1"/>
</dbReference>
<dbReference type="PANTHER" id="PTHR42853:SF3">
    <property type="entry name" value="ACETYL-COENZYME A CARBOXYLASE CARBOXYL TRANSFERASE SUBUNIT ALPHA, CHLOROPLASTIC"/>
    <property type="match status" value="1"/>
</dbReference>
<dbReference type="InterPro" id="IPR000438">
    <property type="entry name" value="Acetyl_CoA_COase_Trfase_b_su"/>
</dbReference>
<comment type="function">
    <text evidence="17">Component of the acetyl coenzyme A carboxylase (ACC) complex. Biotin carboxylase (BC) catalyzes the carboxylation of biotin on its carrier protein (BCCP) and then the CO(2) group is transferred by the transcarboxylase to acetyl-CoA to form malonyl-CoA.</text>
</comment>
<evidence type="ECO:0000256" key="15">
    <source>
        <dbReference type="ARBA" id="ARBA00023098"/>
    </source>
</evidence>
<dbReference type="Pfam" id="PF03255">
    <property type="entry name" value="ACCA"/>
    <property type="match status" value="1"/>
</dbReference>
<evidence type="ECO:0000256" key="4">
    <source>
        <dbReference type="ARBA" id="ARBA00006276"/>
    </source>
</evidence>
<accession>A0A1G6D229</accession>
<dbReference type="Gene3D" id="3.90.226.10">
    <property type="entry name" value="2-enoyl-CoA Hydratase, Chain A, domain 1"/>
    <property type="match status" value="2"/>
</dbReference>
<evidence type="ECO:0000256" key="18">
    <source>
        <dbReference type="ARBA" id="ARBA00049152"/>
    </source>
</evidence>
<evidence type="ECO:0000313" key="22">
    <source>
        <dbReference type="Proteomes" id="UP000198771"/>
    </source>
</evidence>
<dbReference type="SUPFAM" id="SSF52096">
    <property type="entry name" value="ClpP/crotonase"/>
    <property type="match status" value="2"/>
</dbReference>
<evidence type="ECO:0000256" key="17">
    <source>
        <dbReference type="ARBA" id="ARBA00025280"/>
    </source>
</evidence>
<evidence type="ECO:0000259" key="19">
    <source>
        <dbReference type="PROSITE" id="PS50980"/>
    </source>
</evidence>
<dbReference type="GO" id="GO:0005524">
    <property type="term" value="F:ATP binding"/>
    <property type="evidence" value="ECO:0007669"/>
    <property type="project" value="UniProtKB-KW"/>
</dbReference>
<name>A0A1G6D229_9BACT</name>
<comment type="subcellular location">
    <subcellularLocation>
        <location evidence="2">Cytoplasm</location>
    </subcellularLocation>
</comment>
<dbReference type="InterPro" id="IPR001095">
    <property type="entry name" value="Acetyl_CoA_COase_a_su"/>
</dbReference>
<evidence type="ECO:0000256" key="13">
    <source>
        <dbReference type="ARBA" id="ARBA00022832"/>
    </source>
</evidence>
<dbReference type="GO" id="GO:0016743">
    <property type="term" value="F:carboxyl- or carbamoyltransferase activity"/>
    <property type="evidence" value="ECO:0007669"/>
    <property type="project" value="InterPro"/>
</dbReference>
<evidence type="ECO:0000256" key="10">
    <source>
        <dbReference type="ARBA" id="ARBA00022516"/>
    </source>
</evidence>
<dbReference type="PROSITE" id="PS50989">
    <property type="entry name" value="COA_CT_CTER"/>
    <property type="match status" value="1"/>
</dbReference>
<gene>
    <name evidence="21" type="ORF">SAMN05660653_01856</name>
</gene>
<keyword evidence="14" id="KW-0067">ATP-binding</keyword>
<evidence type="ECO:0000256" key="5">
    <source>
        <dbReference type="ARBA" id="ARBA00010284"/>
    </source>
</evidence>
<dbReference type="GO" id="GO:0009317">
    <property type="term" value="C:acetyl-CoA carboxylase complex"/>
    <property type="evidence" value="ECO:0007669"/>
    <property type="project" value="InterPro"/>
</dbReference>
<reference evidence="21 22" key="1">
    <citation type="submission" date="2016-10" db="EMBL/GenBank/DDBJ databases">
        <authorList>
            <person name="de Groot N.N."/>
        </authorList>
    </citation>
    <scope>NUCLEOTIDE SEQUENCE [LARGE SCALE GENOMIC DNA]</scope>
    <source>
        <strain evidence="21 22">ASO4-2</strain>
    </source>
</reference>
<dbReference type="Proteomes" id="UP000198771">
    <property type="component" value="Unassembled WGS sequence"/>
</dbReference>
<evidence type="ECO:0000259" key="20">
    <source>
        <dbReference type="PROSITE" id="PS50989"/>
    </source>
</evidence>
<keyword evidence="13" id="KW-0276">Fatty acid metabolism</keyword>
<evidence type="ECO:0000256" key="7">
    <source>
        <dbReference type="ARBA" id="ARBA00011883"/>
    </source>
</evidence>
<dbReference type="GO" id="GO:0006633">
    <property type="term" value="P:fatty acid biosynthetic process"/>
    <property type="evidence" value="ECO:0007669"/>
    <property type="project" value="UniProtKB-KW"/>
</dbReference>
<evidence type="ECO:0000256" key="2">
    <source>
        <dbReference type="ARBA" id="ARBA00004496"/>
    </source>
</evidence>
<keyword evidence="12" id="KW-0547">Nucleotide-binding</keyword>
<dbReference type="InterPro" id="IPR011762">
    <property type="entry name" value="COA_CT_N"/>
</dbReference>
<comment type="catalytic activity">
    <reaction evidence="18">
        <text>N(6)-carboxybiotinyl-L-lysyl-[protein] + acetyl-CoA = N(6)-biotinyl-L-lysyl-[protein] + malonyl-CoA</text>
        <dbReference type="Rhea" id="RHEA:54728"/>
        <dbReference type="Rhea" id="RHEA-COMP:10505"/>
        <dbReference type="Rhea" id="RHEA-COMP:10506"/>
        <dbReference type="ChEBI" id="CHEBI:57288"/>
        <dbReference type="ChEBI" id="CHEBI:57384"/>
        <dbReference type="ChEBI" id="CHEBI:83144"/>
        <dbReference type="ChEBI" id="CHEBI:83145"/>
        <dbReference type="EC" id="2.1.3.15"/>
    </reaction>
</comment>
<dbReference type="GO" id="GO:0003989">
    <property type="term" value="F:acetyl-CoA carboxylase activity"/>
    <property type="evidence" value="ECO:0007669"/>
    <property type="project" value="InterPro"/>
</dbReference>
<comment type="similarity">
    <text evidence="4">In the C-terminal section; belongs to the AccA family.</text>
</comment>
<dbReference type="GO" id="GO:2001295">
    <property type="term" value="P:malonyl-CoA biosynthetic process"/>
    <property type="evidence" value="ECO:0007669"/>
    <property type="project" value="UniProtKB-UniPathway"/>
</dbReference>
<dbReference type="PRINTS" id="PR01070">
    <property type="entry name" value="ACCCTRFRASEB"/>
</dbReference>
<dbReference type="STRING" id="617002.SAMN05660653_01856"/>
<keyword evidence="11 21" id="KW-0808">Transferase</keyword>
<keyword evidence="16" id="KW-0275">Fatty acid biosynthesis</keyword>
<evidence type="ECO:0000256" key="11">
    <source>
        <dbReference type="ARBA" id="ARBA00022679"/>
    </source>
</evidence>
<feature type="domain" description="CoA carboxyltransferase C-terminal" evidence="20">
    <location>
        <begin position="57"/>
        <end position="320"/>
    </location>
</feature>
<evidence type="ECO:0000313" key="21">
    <source>
        <dbReference type="EMBL" id="SDB39232.1"/>
    </source>
</evidence>
<dbReference type="EC" id="2.1.3.15" evidence="7"/>
<proteinExistence type="inferred from homology"/>
<comment type="subunit">
    <text evidence="6">Acetyl-CoA carboxylase is a heterotetramer composed of biotin carboxyl carrier protein (AccB), biotin carboxylase (AccC) and two subunits of ACCase subunit beta/alpha.</text>
</comment>
<dbReference type="InterPro" id="IPR029045">
    <property type="entry name" value="ClpP/crotonase-like_dom_sf"/>
</dbReference>
<evidence type="ECO:0000256" key="14">
    <source>
        <dbReference type="ARBA" id="ARBA00022840"/>
    </source>
</evidence>
<dbReference type="OrthoDB" id="9772975at2"/>
<dbReference type="AlphaFoldDB" id="A0A1G6D229"/>
<sequence length="752" mass="85168">MDIDKSVLELRERLKYIQDIFGPKENENVLLLRAKLQEFEDQLSRLESAEQIRQLSSLEDLFDFLEKKLERQLSPMDKVRIVRHPQRISLKDILEHVYDNYTEIGGQDEYSVDPSMLIARAYITRRVGNKVYNQSVMVIGQEKGHGQEFRNGGSVKPWGNAKALQYMKVAETENIPIHAYVNTPGAFPIEDYPGAAQQIARNLYEMAGLRVPVIAIFSEGGSGGAEAIGLADVRLMLSHGYYSVISPEGAAAIEGRIRQGQRVPPELVETCAKQLKITAEDNLSLGLVDRIVQEPVLGARTEHYDFFRTLRQEVINATDEIILNVRGMNYFRTKAIMRQKKSPGANAENIFVRWKLGSGARDRLLWKRYQRFMRLSRHAVLDRRSMGQKIVDFGVDLGWSVHSFFKYDFWRKHQKKFSNLAEDVGAEFQVILNKCFAPIKRIKGSLATTEGDANGNEQCQLTQLSRWEEQEAESKKEYVSLKAKRDTTITCPNTPIHGCLDMWAPDLYGEWAGVCIHCGHHFPMEYEWYLSNVYDKDSIREFNAQIEAKNPLSYEGLDLKLEEAKSKTGMKSSCMTFEATINGVHVVTAMLAAGFRGGSVGAAEGEKFIRAVDRARKKHFPFMAYVHGTAGIRIQEGTLGVIQMPRCTMAVRRYLEDGGLYLVVYDTNSYAGPVASFLGCSPYQFAIRSSRVGFAGLGVIQETTGMPVDPHYHGAYQALSRGHIQGVWDRREMRKNVYQALQTVGGRNLYYR</sequence>
<keyword evidence="10" id="KW-0444">Lipid biosynthesis</keyword>
<dbReference type="RefSeq" id="WP_092120470.1">
    <property type="nucleotide sequence ID" value="NZ_FMXO01000010.1"/>
</dbReference>
<dbReference type="InterPro" id="IPR011763">
    <property type="entry name" value="COA_CT_C"/>
</dbReference>
<keyword evidence="9" id="KW-0963">Cytoplasm</keyword>
<evidence type="ECO:0000256" key="8">
    <source>
        <dbReference type="ARBA" id="ARBA00018312"/>
    </source>
</evidence>
<feature type="domain" description="CoA carboxyltransferase N-terminal" evidence="19">
    <location>
        <begin position="492"/>
        <end position="752"/>
    </location>
</feature>
<evidence type="ECO:0000256" key="6">
    <source>
        <dbReference type="ARBA" id="ARBA00011664"/>
    </source>
</evidence>
<comment type="similarity">
    <text evidence="5">In the N-terminal section; belongs to the AccD/PCCB family.</text>
</comment>
<dbReference type="PROSITE" id="PS50980">
    <property type="entry name" value="COA_CT_NTER"/>
    <property type="match status" value="1"/>
</dbReference>
<dbReference type="EMBL" id="FMXO01000010">
    <property type="protein sequence ID" value="SDB39232.1"/>
    <property type="molecule type" value="Genomic_DNA"/>
</dbReference>